<evidence type="ECO:0000313" key="12">
    <source>
        <dbReference type="Proteomes" id="UP001301140"/>
    </source>
</evidence>
<evidence type="ECO:0000256" key="1">
    <source>
        <dbReference type="ARBA" id="ARBA00022485"/>
    </source>
</evidence>
<comment type="caution">
    <text evidence="11">The sequence shown here is derived from an EMBL/GenBank/DDBJ whole genome shotgun (WGS) entry which is preliminary data.</text>
</comment>
<feature type="domain" description="Uracil-DNA glycosylase-like" evidence="10">
    <location>
        <begin position="35"/>
        <end position="202"/>
    </location>
</feature>
<evidence type="ECO:0000256" key="3">
    <source>
        <dbReference type="ARBA" id="ARBA00022763"/>
    </source>
</evidence>
<keyword evidence="4" id="KW-0378">Hydrolase</keyword>
<dbReference type="PANTHER" id="PTHR33693:SF3">
    <property type="entry name" value="TYPE-5 URACIL-DNA GLYCOSYLASE"/>
    <property type="match status" value="1"/>
</dbReference>
<keyword evidence="5" id="KW-0408">Iron</keyword>
<evidence type="ECO:0000256" key="5">
    <source>
        <dbReference type="ARBA" id="ARBA00023004"/>
    </source>
</evidence>
<dbReference type="Pfam" id="PF03167">
    <property type="entry name" value="UDG"/>
    <property type="match status" value="1"/>
</dbReference>
<name>A0AAP3V1V7_9PROT</name>
<keyword evidence="7" id="KW-0234">DNA repair</keyword>
<keyword evidence="3" id="KW-0227">DNA damage</keyword>
<dbReference type="SMART" id="SM00986">
    <property type="entry name" value="UDG"/>
    <property type="match status" value="1"/>
</dbReference>
<dbReference type="EMBL" id="JARGEQ010000082">
    <property type="protein sequence ID" value="MDF1586279.1"/>
    <property type="molecule type" value="Genomic_DNA"/>
</dbReference>
<evidence type="ECO:0000313" key="11">
    <source>
        <dbReference type="EMBL" id="MDF1586279.1"/>
    </source>
</evidence>
<evidence type="ECO:0000256" key="2">
    <source>
        <dbReference type="ARBA" id="ARBA00022723"/>
    </source>
</evidence>
<dbReference type="AlphaFoldDB" id="A0AAP3V1V7"/>
<dbReference type="Proteomes" id="UP001301140">
    <property type="component" value="Unassembled WGS sequence"/>
</dbReference>
<dbReference type="InterPro" id="IPR051536">
    <property type="entry name" value="UDG_Type-4/5"/>
</dbReference>
<keyword evidence="12" id="KW-1185">Reference proteome</keyword>
<dbReference type="GO" id="GO:0004844">
    <property type="term" value="F:uracil DNA N-glycosylase activity"/>
    <property type="evidence" value="ECO:0007669"/>
    <property type="project" value="InterPro"/>
</dbReference>
<dbReference type="GO" id="GO:0051539">
    <property type="term" value="F:4 iron, 4 sulfur cluster binding"/>
    <property type="evidence" value="ECO:0007669"/>
    <property type="project" value="UniProtKB-KW"/>
</dbReference>
<evidence type="ECO:0000256" key="6">
    <source>
        <dbReference type="ARBA" id="ARBA00023014"/>
    </source>
</evidence>
<keyword evidence="2" id="KW-0479">Metal-binding</keyword>
<evidence type="ECO:0000256" key="9">
    <source>
        <dbReference type="ARBA" id="ARBA00023887"/>
    </source>
</evidence>
<comment type="similarity">
    <text evidence="8">Belongs to the uracil-DNA glycosylase (UDG) superfamily. Type 5 (UDGb) family.</text>
</comment>
<evidence type="ECO:0000256" key="4">
    <source>
        <dbReference type="ARBA" id="ARBA00022801"/>
    </source>
</evidence>
<evidence type="ECO:0000259" key="10">
    <source>
        <dbReference type="SMART" id="SM00986"/>
    </source>
</evidence>
<dbReference type="SMART" id="SM00987">
    <property type="entry name" value="UreE_C"/>
    <property type="match status" value="1"/>
</dbReference>
<dbReference type="GO" id="GO:0033958">
    <property type="term" value="F:DNA-deoxyinosine glycosylase activity"/>
    <property type="evidence" value="ECO:0007669"/>
    <property type="project" value="InterPro"/>
</dbReference>
<keyword evidence="6" id="KW-0411">Iron-sulfur</keyword>
<proteinExistence type="inferred from homology"/>
<gene>
    <name evidence="11" type="ORF">PZ740_07755</name>
</gene>
<keyword evidence="1" id="KW-0004">4Fe-4S</keyword>
<sequence>MRRAPDRDCRRCPRLASFREEQRAAHPDWHNAPVPSFGAPDGGLLVVGLAPGLRGANRTGRPFTGDFAGAVLYPALGAEGLSRGSFEARPDDGLELLDCRVTNAVRCVPPANKPVGAEVAACRPFLEDELRAGTPPQVVLALGRIAHDAVLRTLGLRLAAFPFGHGARHELPDGPVLFDTYHSSRYNVNTGRLTPEMFAAALGAAAAELRRRATAA</sequence>
<dbReference type="SUPFAM" id="SSF52141">
    <property type="entry name" value="Uracil-DNA glycosylase-like"/>
    <property type="match status" value="1"/>
</dbReference>
<reference evidence="11 12" key="1">
    <citation type="submission" date="2023-03" db="EMBL/GenBank/DDBJ databases">
        <title>YIM 152171 draft genome.</title>
        <authorList>
            <person name="Yang Z."/>
        </authorList>
    </citation>
    <scope>NUCLEOTIDE SEQUENCE [LARGE SCALE GENOMIC DNA]</scope>
    <source>
        <strain evidence="11 12">YIM 152171</strain>
    </source>
</reference>
<dbReference type="Gene3D" id="3.40.470.10">
    <property type="entry name" value="Uracil-DNA glycosylase-like domain"/>
    <property type="match status" value="1"/>
</dbReference>
<dbReference type="InterPro" id="IPR005122">
    <property type="entry name" value="Uracil-DNA_glycosylase-like"/>
</dbReference>
<dbReference type="GO" id="GO:0046872">
    <property type="term" value="F:metal ion binding"/>
    <property type="evidence" value="ECO:0007669"/>
    <property type="project" value="UniProtKB-KW"/>
</dbReference>
<protein>
    <recommendedName>
        <fullName evidence="9">Type-5 uracil-DNA glycosylase</fullName>
    </recommendedName>
</protein>
<accession>A0AAP3V1V7</accession>
<dbReference type="InterPro" id="IPR044147">
    <property type="entry name" value="UdgB-like"/>
</dbReference>
<dbReference type="GO" id="GO:0006284">
    <property type="term" value="P:base-excision repair"/>
    <property type="evidence" value="ECO:0007669"/>
    <property type="project" value="InterPro"/>
</dbReference>
<dbReference type="CDD" id="cd10031">
    <property type="entry name" value="UDG-F5_TTUDGB_like"/>
    <property type="match status" value="1"/>
</dbReference>
<organism evidence="11 12">
    <name type="scientific">Marinimicrococcus flavescens</name>
    <dbReference type="NCBI Taxonomy" id="3031815"/>
    <lineage>
        <taxon>Bacteria</taxon>
        <taxon>Pseudomonadati</taxon>
        <taxon>Pseudomonadota</taxon>
        <taxon>Alphaproteobacteria</taxon>
        <taxon>Geminicoccales</taxon>
        <taxon>Geminicoccaceae</taxon>
        <taxon>Marinimicrococcus</taxon>
    </lineage>
</organism>
<evidence type="ECO:0000256" key="8">
    <source>
        <dbReference type="ARBA" id="ARBA00023779"/>
    </source>
</evidence>
<evidence type="ECO:0000256" key="7">
    <source>
        <dbReference type="ARBA" id="ARBA00023204"/>
    </source>
</evidence>
<dbReference type="InterPro" id="IPR036895">
    <property type="entry name" value="Uracil-DNA_glycosylase-like_sf"/>
</dbReference>
<dbReference type="PANTHER" id="PTHR33693">
    <property type="entry name" value="TYPE-5 URACIL-DNA GLYCOSYLASE"/>
    <property type="match status" value="1"/>
</dbReference>